<accession>A0A1X9NDE1</accession>
<sequence>MSSQCSIEGNFVHPCVIKGQETLVHAHDLALRDPAFYQQLLEYAKANHYALVADRRTQDNPDQQGRRRAWLPVIVLSLGLNAVAAAEKPSAHGGFNNQQGQSVLSLFHPTDHDEAAHLTIGETADHSFDNHFEYELEPSEGSEAIESILLDHYQSAANDPSHIQADLVQIARYLSQYPEAVALISSLADKPWKLRHADDTFETEVRGNAFQVQAVDIRFDSRAAAKLRSHRSCETQANACIASPADALLHELLHARSALLETKTFIAQGGMSSVLYPYAHEYDVIKKENALYKAMSMKDGVVRPQRHRHAGKLVASSCSFCIQ</sequence>
<dbReference type="EMBL" id="CP019343">
    <property type="protein sequence ID" value="ARN76050.1"/>
    <property type="molecule type" value="Genomic_DNA"/>
</dbReference>
<evidence type="ECO:0000313" key="1">
    <source>
        <dbReference type="EMBL" id="ARN76050.1"/>
    </source>
</evidence>
<name>A0A1X9NDE1_9GAMM</name>
<keyword evidence="2" id="KW-1185">Reference proteome</keyword>
<reference evidence="1 2" key="1">
    <citation type="submission" date="2016-11" db="EMBL/GenBank/DDBJ databases">
        <title>Trade-off between light-utilization and light-protection in marine flavobacteria.</title>
        <authorList>
            <person name="Kumagai Y."/>
        </authorList>
    </citation>
    <scope>NUCLEOTIDE SEQUENCE [LARGE SCALE GENOMIC DNA]</scope>
    <source>
        <strain evidence="1 2">NBRC 107125</strain>
    </source>
</reference>
<dbReference type="KEGG" id="osg:BST96_19285"/>
<proteinExistence type="predicted"/>
<evidence type="ECO:0000313" key="2">
    <source>
        <dbReference type="Proteomes" id="UP000193450"/>
    </source>
</evidence>
<organism evidence="1 2">
    <name type="scientific">Oceanicoccus sagamiensis</name>
    <dbReference type="NCBI Taxonomy" id="716816"/>
    <lineage>
        <taxon>Bacteria</taxon>
        <taxon>Pseudomonadati</taxon>
        <taxon>Pseudomonadota</taxon>
        <taxon>Gammaproteobacteria</taxon>
        <taxon>Cellvibrionales</taxon>
        <taxon>Spongiibacteraceae</taxon>
        <taxon>Oceanicoccus</taxon>
    </lineage>
</organism>
<protein>
    <submittedName>
        <fullName evidence="1">Uncharacterized protein</fullName>
    </submittedName>
</protein>
<gene>
    <name evidence="1" type="ORF">BST96_19285</name>
</gene>
<dbReference type="AlphaFoldDB" id="A0A1X9NDE1"/>
<dbReference type="Proteomes" id="UP000193450">
    <property type="component" value="Chromosome"/>
</dbReference>